<name>A0ABT5VPQ9_9BACT</name>
<evidence type="ECO:0000256" key="3">
    <source>
        <dbReference type="ARBA" id="ARBA00023163"/>
    </source>
</evidence>
<keyword evidence="1" id="KW-0805">Transcription regulation</keyword>
<dbReference type="InterPro" id="IPR046335">
    <property type="entry name" value="LacI/GalR-like_sensor"/>
</dbReference>
<dbReference type="Gene3D" id="3.40.50.2300">
    <property type="match status" value="2"/>
</dbReference>
<dbReference type="Pfam" id="PF13377">
    <property type="entry name" value="Peripla_BP_3"/>
    <property type="match status" value="1"/>
</dbReference>
<dbReference type="Proteomes" id="UP001528920">
    <property type="component" value="Unassembled WGS sequence"/>
</dbReference>
<dbReference type="InterPro" id="IPR010982">
    <property type="entry name" value="Lambda_DNA-bd_dom_sf"/>
</dbReference>
<evidence type="ECO:0000256" key="1">
    <source>
        <dbReference type="ARBA" id="ARBA00023015"/>
    </source>
</evidence>
<dbReference type="InterPro" id="IPR000843">
    <property type="entry name" value="HTH_LacI"/>
</dbReference>
<organism evidence="5 6">
    <name type="scientific">Paralabilibaculum antarcticum</name>
    <dbReference type="NCBI Taxonomy" id="2912572"/>
    <lineage>
        <taxon>Bacteria</taxon>
        <taxon>Pseudomonadati</taxon>
        <taxon>Bacteroidota</taxon>
        <taxon>Bacteroidia</taxon>
        <taxon>Marinilabiliales</taxon>
        <taxon>Marinifilaceae</taxon>
        <taxon>Paralabilibaculum</taxon>
    </lineage>
</organism>
<gene>
    <name evidence="5" type="ORF">L3049_05365</name>
</gene>
<evidence type="ECO:0000313" key="5">
    <source>
        <dbReference type="EMBL" id="MDE5417430.1"/>
    </source>
</evidence>
<feature type="domain" description="HTH lacI-type" evidence="4">
    <location>
        <begin position="4"/>
        <end position="58"/>
    </location>
</feature>
<dbReference type="InterPro" id="IPR028082">
    <property type="entry name" value="Peripla_BP_I"/>
</dbReference>
<comment type="caution">
    <text evidence="5">The sequence shown here is derived from an EMBL/GenBank/DDBJ whole genome shotgun (WGS) entry which is preliminary data.</text>
</comment>
<dbReference type="Pfam" id="PF00356">
    <property type="entry name" value="LacI"/>
    <property type="match status" value="1"/>
</dbReference>
<evidence type="ECO:0000256" key="2">
    <source>
        <dbReference type="ARBA" id="ARBA00023125"/>
    </source>
</evidence>
<evidence type="ECO:0000259" key="4">
    <source>
        <dbReference type="PROSITE" id="PS50932"/>
    </source>
</evidence>
<dbReference type="PROSITE" id="PS50932">
    <property type="entry name" value="HTH_LACI_2"/>
    <property type="match status" value="1"/>
</dbReference>
<keyword evidence="6" id="KW-1185">Reference proteome</keyword>
<dbReference type="SUPFAM" id="SSF53822">
    <property type="entry name" value="Periplasmic binding protein-like I"/>
    <property type="match status" value="1"/>
</dbReference>
<dbReference type="SUPFAM" id="SSF47413">
    <property type="entry name" value="lambda repressor-like DNA-binding domains"/>
    <property type="match status" value="1"/>
</dbReference>
<dbReference type="CDD" id="cd01392">
    <property type="entry name" value="HTH_LacI"/>
    <property type="match status" value="1"/>
</dbReference>
<dbReference type="RefSeq" id="WP_275108770.1">
    <property type="nucleotide sequence ID" value="NZ_JAKJSC010000001.1"/>
</dbReference>
<keyword evidence="3" id="KW-0804">Transcription</keyword>
<keyword evidence="2" id="KW-0238">DNA-binding</keyword>
<evidence type="ECO:0000313" key="6">
    <source>
        <dbReference type="Proteomes" id="UP001528920"/>
    </source>
</evidence>
<protein>
    <submittedName>
        <fullName evidence="5">LacI family transcriptional regulator</fullName>
    </submittedName>
</protein>
<dbReference type="PANTHER" id="PTHR30146">
    <property type="entry name" value="LACI-RELATED TRANSCRIPTIONAL REPRESSOR"/>
    <property type="match status" value="1"/>
</dbReference>
<sequence length="335" mass="37595">MKQITIKDVAKKLKCSVSTVSRAFNDKYDIRTETRELILKTATEMGYRPNPIARKLIQQRSFNIGVVVPEFINSFFPEVIIGAQEVLHEQGYQVLIMQSNESSELELKNVQTLLNNMVDGILISLSSETDNMDFYLNAIKEKMPMVFFNRVVEGLPASKVLFDDYKWAFFATEHLIMQGYKDIVHLIGSKDLTLTKNRTKGFEDAHRKHKLSPGKSEVAGFSMNSGECFIEKRIEENSLPQAILASSDPCAIGVMKILKANGFNVPNDIAVMGFSESKLAEHVAPPLSSVEQPTYDMGRTAALLLLEQIKNKGLFVPQSIVLNGRLNIRESSMKL</sequence>
<dbReference type="PANTHER" id="PTHR30146:SF109">
    <property type="entry name" value="HTH-TYPE TRANSCRIPTIONAL REGULATOR GALS"/>
    <property type="match status" value="1"/>
</dbReference>
<dbReference type="CDD" id="cd06267">
    <property type="entry name" value="PBP1_LacI_sugar_binding-like"/>
    <property type="match status" value="1"/>
</dbReference>
<proteinExistence type="predicted"/>
<accession>A0ABT5VPQ9</accession>
<dbReference type="SMART" id="SM00354">
    <property type="entry name" value="HTH_LACI"/>
    <property type="match status" value="1"/>
</dbReference>
<reference evidence="5 6" key="1">
    <citation type="submission" date="2022-01" db="EMBL/GenBank/DDBJ databases">
        <title>Labilibaculum sp. nov, a marine bacterium isolated from Antarctica.</title>
        <authorList>
            <person name="Dai W."/>
        </authorList>
    </citation>
    <scope>NUCLEOTIDE SEQUENCE [LARGE SCALE GENOMIC DNA]</scope>
    <source>
        <strain evidence="5 6">DW002</strain>
    </source>
</reference>
<dbReference type="EMBL" id="JAKJSC010000001">
    <property type="protein sequence ID" value="MDE5417430.1"/>
    <property type="molecule type" value="Genomic_DNA"/>
</dbReference>
<dbReference type="Gene3D" id="1.10.260.40">
    <property type="entry name" value="lambda repressor-like DNA-binding domains"/>
    <property type="match status" value="1"/>
</dbReference>